<keyword evidence="3" id="KW-1185">Reference proteome</keyword>
<dbReference type="InterPro" id="IPR014716">
    <property type="entry name" value="Fibrinogen_a/b/g_C_1"/>
</dbReference>
<dbReference type="InterPro" id="IPR050373">
    <property type="entry name" value="Fibrinogen_C-term_domain"/>
</dbReference>
<dbReference type="PANTHER" id="PTHR19143">
    <property type="entry name" value="FIBRINOGEN/TENASCIN/ANGIOPOEITIN"/>
    <property type="match status" value="1"/>
</dbReference>
<keyword evidence="1" id="KW-0732">Signal</keyword>
<evidence type="ECO:0000313" key="4">
    <source>
        <dbReference type="WBParaSite" id="maker-uti_cns_0003768-snap-gene-0.18-mRNA-1"/>
    </source>
</evidence>
<dbReference type="GO" id="GO:0005615">
    <property type="term" value="C:extracellular space"/>
    <property type="evidence" value="ECO:0007669"/>
    <property type="project" value="TreeGrafter"/>
</dbReference>
<dbReference type="InterPro" id="IPR002181">
    <property type="entry name" value="Fibrinogen_a/b/g_C_dom"/>
</dbReference>
<accession>A0A1I8H0B9</accession>
<evidence type="ECO:0000256" key="1">
    <source>
        <dbReference type="SAM" id="SignalP"/>
    </source>
</evidence>
<reference evidence="4" key="1">
    <citation type="submission" date="2016-11" db="UniProtKB">
        <authorList>
            <consortium name="WormBaseParasite"/>
        </authorList>
    </citation>
    <scope>IDENTIFICATION</scope>
</reference>
<dbReference type="Pfam" id="PF00147">
    <property type="entry name" value="Fibrinogen_C"/>
    <property type="match status" value="1"/>
</dbReference>
<dbReference type="Gene3D" id="4.10.530.10">
    <property type="entry name" value="Gamma-fibrinogen Carboxyl Terminal Fragment, domain 2"/>
    <property type="match status" value="1"/>
</dbReference>
<dbReference type="WBParaSite" id="maker-uti_cns_0003768-snap-gene-0.18-mRNA-1">
    <property type="protein sequence ID" value="maker-uti_cns_0003768-snap-gene-0.18-mRNA-1"/>
    <property type="gene ID" value="maker-uti_cns_0003768-snap-gene-0.18"/>
</dbReference>
<dbReference type="PANTHER" id="PTHR19143:SF444">
    <property type="entry name" value="PROTEIN SCABROUS"/>
    <property type="match status" value="1"/>
</dbReference>
<sequence>MALIFHSLILFFCYKAASAQYSWAEQRDDLSEYKLETSVAGVRSGLDCATLAGPQHQAVEFTELGGICRLYSCQLGTSGCRKCRNARNSTLPLLLDRWAEQRDDLSEYKLDSSVAGVRSGLECATLAGPQHQAVEFTELGGICRLYSCQLGTSGCRKCRNARNSTLPLLLHRVDGSVDFYRNWTDYLTEFGQGEDRNYWMGLEAIHQLTRAGDRRVRWEMSDWNGTRYYLEDTHFAIQDASQGYRVSVGEQDLSKSNVVACSHGSPYFLNGNMFSTMDRDQDAGTQNCAISYHGGWWYANCHCFNPNGKYFEPPFAFNQTQPLAGVGMSFTSQDPVYPFVHSYSMNTYECMVAGSL</sequence>
<proteinExistence type="predicted"/>
<dbReference type="Gene3D" id="3.90.215.10">
    <property type="entry name" value="Gamma Fibrinogen, chain A, domain 1"/>
    <property type="match status" value="1"/>
</dbReference>
<dbReference type="Proteomes" id="UP000095280">
    <property type="component" value="Unplaced"/>
</dbReference>
<dbReference type="InterPro" id="IPR036056">
    <property type="entry name" value="Fibrinogen-like_C"/>
</dbReference>
<dbReference type="SUPFAM" id="SSF56496">
    <property type="entry name" value="Fibrinogen C-terminal domain-like"/>
    <property type="match status" value="1"/>
</dbReference>
<evidence type="ECO:0000313" key="3">
    <source>
        <dbReference type="Proteomes" id="UP000095280"/>
    </source>
</evidence>
<dbReference type="AlphaFoldDB" id="A0A1I8H0B9"/>
<protein>
    <submittedName>
        <fullName evidence="4">Fibrinogen C-terminal domain-containing protein</fullName>
    </submittedName>
</protein>
<feature type="chain" id="PRO_5009319820" evidence="1">
    <location>
        <begin position="20"/>
        <end position="356"/>
    </location>
</feature>
<organism evidence="3 4">
    <name type="scientific">Macrostomum lignano</name>
    <dbReference type="NCBI Taxonomy" id="282301"/>
    <lineage>
        <taxon>Eukaryota</taxon>
        <taxon>Metazoa</taxon>
        <taxon>Spiralia</taxon>
        <taxon>Lophotrochozoa</taxon>
        <taxon>Platyhelminthes</taxon>
        <taxon>Rhabditophora</taxon>
        <taxon>Macrostomorpha</taxon>
        <taxon>Macrostomida</taxon>
        <taxon>Macrostomidae</taxon>
        <taxon>Macrostomum</taxon>
    </lineage>
</organism>
<name>A0A1I8H0B9_9PLAT</name>
<evidence type="ECO:0000259" key="2">
    <source>
        <dbReference type="PROSITE" id="PS51406"/>
    </source>
</evidence>
<feature type="domain" description="Fibrinogen C-terminal" evidence="2">
    <location>
        <begin position="114"/>
        <end position="310"/>
    </location>
</feature>
<feature type="signal peptide" evidence="1">
    <location>
        <begin position="1"/>
        <end position="19"/>
    </location>
</feature>
<dbReference type="PROSITE" id="PS51406">
    <property type="entry name" value="FIBRINOGEN_C_2"/>
    <property type="match status" value="1"/>
</dbReference>
<dbReference type="SMART" id="SM00186">
    <property type="entry name" value="FBG"/>
    <property type="match status" value="1"/>
</dbReference>